<evidence type="ECO:0000259" key="2">
    <source>
        <dbReference type="Pfam" id="PF20155"/>
    </source>
</evidence>
<keyword evidence="1" id="KW-0472">Membrane</keyword>
<evidence type="ECO:0000313" key="4">
    <source>
        <dbReference type="Proteomes" id="UP001215087"/>
    </source>
</evidence>
<name>A0ABT5UV31_EUBLI</name>
<proteinExistence type="predicted"/>
<dbReference type="EMBL" id="JAQSVD010000020">
    <property type="protein sequence ID" value="MDE1472798.1"/>
    <property type="molecule type" value="Genomic_DNA"/>
</dbReference>
<keyword evidence="4" id="KW-1185">Reference proteome</keyword>
<feature type="transmembrane region" description="Helical" evidence="1">
    <location>
        <begin position="572"/>
        <end position="594"/>
    </location>
</feature>
<feature type="transmembrane region" description="Helical" evidence="1">
    <location>
        <begin position="635"/>
        <end position="658"/>
    </location>
</feature>
<organism evidence="3 4">
    <name type="scientific">Eubacterium limosum</name>
    <dbReference type="NCBI Taxonomy" id="1736"/>
    <lineage>
        <taxon>Bacteria</taxon>
        <taxon>Bacillati</taxon>
        <taxon>Bacillota</taxon>
        <taxon>Clostridia</taxon>
        <taxon>Eubacteriales</taxon>
        <taxon>Eubacteriaceae</taxon>
        <taxon>Eubacterium</taxon>
    </lineage>
</organism>
<comment type="caution">
    <text evidence="3">The sequence shown here is derived from an EMBL/GenBank/DDBJ whole genome shotgun (WGS) entry which is preliminary data.</text>
</comment>
<keyword evidence="1" id="KW-1133">Transmembrane helix</keyword>
<dbReference type="Proteomes" id="UP001215087">
    <property type="component" value="Unassembled WGS sequence"/>
</dbReference>
<feature type="transmembrane region" description="Helical" evidence="1">
    <location>
        <begin position="534"/>
        <end position="560"/>
    </location>
</feature>
<protein>
    <submittedName>
        <fullName evidence="3">Tape measure protein</fullName>
    </submittedName>
</protein>
<feature type="transmembrane region" description="Helical" evidence="1">
    <location>
        <begin position="424"/>
        <end position="448"/>
    </location>
</feature>
<dbReference type="NCBIfam" id="TIGR02675">
    <property type="entry name" value="tape_meas_nterm"/>
    <property type="match status" value="1"/>
</dbReference>
<evidence type="ECO:0000313" key="3">
    <source>
        <dbReference type="EMBL" id="MDE1472798.1"/>
    </source>
</evidence>
<feature type="transmembrane region" description="Helical" evidence="1">
    <location>
        <begin position="495"/>
        <end position="522"/>
    </location>
</feature>
<gene>
    <name evidence="3" type="ORF">PTZ04_21280</name>
</gene>
<dbReference type="InterPro" id="IPR013491">
    <property type="entry name" value="Tape_meas_N"/>
</dbReference>
<reference evidence="3 4" key="1">
    <citation type="submission" date="2023-02" db="EMBL/GenBank/DDBJ databases">
        <title>Comparative genome analysis of Eubacterium limosum species.</title>
        <authorList>
            <person name="Bak J.E."/>
        </authorList>
    </citation>
    <scope>NUCLEOTIDE SEQUENCE [LARGE SCALE GENOMIC DNA]</scope>
    <source>
        <strain evidence="3 4">KGMB01548</strain>
    </source>
</reference>
<feature type="transmembrane region" description="Helical" evidence="1">
    <location>
        <begin position="460"/>
        <end position="483"/>
    </location>
</feature>
<feature type="domain" description="Tape measure protein N-terminal" evidence="2">
    <location>
        <begin position="70"/>
        <end position="243"/>
    </location>
</feature>
<evidence type="ECO:0000256" key="1">
    <source>
        <dbReference type="SAM" id="Phobius"/>
    </source>
</evidence>
<dbReference type="Pfam" id="PF20155">
    <property type="entry name" value="TMP_3"/>
    <property type="match status" value="1"/>
</dbReference>
<feature type="transmembrane region" description="Helical" evidence="1">
    <location>
        <begin position="600"/>
        <end position="623"/>
    </location>
</feature>
<dbReference type="RefSeq" id="WP_274703056.1">
    <property type="nucleotide sequence ID" value="NZ_JAQSVD010000020.1"/>
</dbReference>
<keyword evidence="1" id="KW-0812">Transmembrane</keyword>
<sequence length="956" mass="94677">MPENYSVRAILSAQDQGFRSVFENAGKMTTSLADKLKSGLGFGVLAGAGQKAFDLITSGITGVVGELNASSAAWKTFDGNMAMLGKGAGEIAEVKNELQDFATKTIYSASDMATTYSQLAAVGIKSADKLVKGFGGLAAAAENPTQAMKTLSQQATQMAAKPKVAWEDFKLMLEQTPAGIAAVAKEMGMSTSDLVKSVQSGTIATEDFFDAVSRVGTNDAFTKLATEYKTAGQAMDGLKETLSVKLTPAFDALSQMAINGISGIIDKIDQVDPSSITDKVMEVVETVTPYWEAIQDGAGKIGKAFMNAASSLGSAFGALASNQSTIDAFAGTVDFAANIVAGFFNIIAENADLIAALVPGLLAAAVAFKAYKILSSIAPAAQLFAKGLGGIAKSVSGSLASKLFGTAAGQAAVGTASTTSASQVLSAAAAFIALGAGVALIAAGFLVMANAATMLAEAGAPAIVIMVGLVAALAGLAIGAAALGPALTAGAVGFIAFGAAIALVGVGALLAATALTMVAGVLPTVVEYGASGAVSIMALGASMLVFAAGAAVAGAGALVLGAGLLVMGAGALVAAAGVLLLSAAVTALGIGLALSAVSTLTLGAGLLLVAAGGAVAGAALLLVNVGILTLTAGAAAGALAVGALAVALVAGTVAMTAFGLAVSAAALGSTALSGALLLILGTLTLISGKTDEVGRSLNAMVAAVSFVDNALSTLSATANAAMDAFIGAFRNAEGKAKSTGQTIGDNIKSGVQNGLKPLPQIAQSTMSAFANAVQNGGNRAVSSANTMSASIQSALAVAGSSAYSNGYNIGAGMASGMYGALGEVRAAASALVAEADRAIRAKAMIHSPAKLTEGDGEYFGEGFVVGVEKKIKDAMAIGEKMVQRTADVITGAAPRFAYRSSGFGLHDDYNYTPAVYVNAEVTSVMDGREVGYGSARYVQEKNDFDNKRKGRIGGRV</sequence>
<accession>A0ABT5UV31</accession>
<feature type="transmembrane region" description="Helical" evidence="1">
    <location>
        <begin position="664"/>
        <end position="686"/>
    </location>
</feature>